<evidence type="ECO:0008006" key="4">
    <source>
        <dbReference type="Google" id="ProtNLM"/>
    </source>
</evidence>
<proteinExistence type="predicted"/>
<evidence type="ECO:0000313" key="2">
    <source>
        <dbReference type="EMBL" id="RKD34571.1"/>
    </source>
</evidence>
<comment type="caution">
    <text evidence="2">The sequence shown here is derived from an EMBL/GenBank/DDBJ whole genome shotgun (WGS) entry which is preliminary data.</text>
</comment>
<dbReference type="Proteomes" id="UP000284177">
    <property type="component" value="Unassembled WGS sequence"/>
</dbReference>
<sequence>MNFFDKFKNIFNKEESNKVFTTIITVFSIGLIILIGVSTFIEPDNNAVMENSLKGLENENINKDYSLINNYTSTLESKLETVLSQIKGVGQVEVMITLYDSAERIPAVNTTKTEEKTKEKDSQGGVREVIKQDYTEQVVVSNQNNDSLVVIKEVKPKVKGVIVVAEGAEDLAVKEKLYTAVKTVLGISGNRVEIYPKD</sequence>
<dbReference type="RefSeq" id="WP_120166608.1">
    <property type="nucleotide sequence ID" value="NZ_MCIB01000001.1"/>
</dbReference>
<accession>A0A419TAT2</accession>
<keyword evidence="1" id="KW-0812">Transmembrane</keyword>
<protein>
    <recommendedName>
        <fullName evidence="4">Stage III sporulation protein AG</fullName>
    </recommendedName>
</protein>
<name>A0A419TAT2_9FIRM</name>
<dbReference type="AlphaFoldDB" id="A0A419TAT2"/>
<keyword evidence="1" id="KW-1133">Transmembrane helix</keyword>
<keyword evidence="3" id="KW-1185">Reference proteome</keyword>
<reference evidence="2 3" key="1">
    <citation type="submission" date="2016-08" db="EMBL/GenBank/DDBJ databases">
        <title>Novel Firmicutes and Novel Genomes.</title>
        <authorList>
            <person name="Poppleton D.I."/>
            <person name="Gribaldo S."/>
        </authorList>
    </citation>
    <scope>NUCLEOTIDE SEQUENCE [LARGE SCALE GENOMIC DNA]</scope>
    <source>
        <strain evidence="2 3">CTT3</strain>
    </source>
</reference>
<organism evidence="2 3">
    <name type="scientific">Thermohalobacter berrensis</name>
    <dbReference type="NCBI Taxonomy" id="99594"/>
    <lineage>
        <taxon>Bacteria</taxon>
        <taxon>Bacillati</taxon>
        <taxon>Bacillota</taxon>
        <taxon>Tissierellia</taxon>
        <taxon>Tissierellales</taxon>
        <taxon>Thermohalobacteraceae</taxon>
        <taxon>Thermohalobacter</taxon>
    </lineage>
</organism>
<dbReference type="OrthoDB" id="1634070at2"/>
<evidence type="ECO:0000313" key="3">
    <source>
        <dbReference type="Proteomes" id="UP000284177"/>
    </source>
</evidence>
<keyword evidence="1" id="KW-0472">Membrane</keyword>
<dbReference type="EMBL" id="MCIB01000001">
    <property type="protein sequence ID" value="RKD34571.1"/>
    <property type="molecule type" value="Genomic_DNA"/>
</dbReference>
<gene>
    <name evidence="2" type="ORF">BET03_01725</name>
</gene>
<feature type="transmembrane region" description="Helical" evidence="1">
    <location>
        <begin position="20"/>
        <end position="41"/>
    </location>
</feature>
<evidence type="ECO:0000256" key="1">
    <source>
        <dbReference type="SAM" id="Phobius"/>
    </source>
</evidence>